<evidence type="ECO:0000313" key="2">
    <source>
        <dbReference type="Proteomes" id="UP000190023"/>
    </source>
</evidence>
<name>A0A1T0AWZ6_9PAST</name>
<dbReference type="AlphaFoldDB" id="A0A1T0AWZ6"/>
<dbReference type="Proteomes" id="UP000190023">
    <property type="component" value="Unassembled WGS sequence"/>
</dbReference>
<protein>
    <submittedName>
        <fullName evidence="1">Uncharacterized protein</fullName>
    </submittedName>
</protein>
<dbReference type="EMBL" id="MUYB01000036">
    <property type="protein sequence ID" value="OOS02480.1"/>
    <property type="molecule type" value="Genomic_DNA"/>
</dbReference>
<dbReference type="STRING" id="123822.B0188_08625"/>
<accession>A0A1T0AWZ6</accession>
<proteinExistence type="predicted"/>
<comment type="caution">
    <text evidence="1">The sequence shown here is derived from an EMBL/GenBank/DDBJ whole genome shotgun (WGS) entry which is preliminary data.</text>
</comment>
<organism evidence="1 2">
    <name type="scientific">[Haemophilus] felis</name>
    <dbReference type="NCBI Taxonomy" id="123822"/>
    <lineage>
        <taxon>Bacteria</taxon>
        <taxon>Pseudomonadati</taxon>
        <taxon>Pseudomonadota</taxon>
        <taxon>Gammaproteobacteria</taxon>
        <taxon>Pasteurellales</taxon>
        <taxon>Pasteurellaceae</taxon>
    </lineage>
</organism>
<keyword evidence="2" id="KW-1185">Reference proteome</keyword>
<evidence type="ECO:0000313" key="1">
    <source>
        <dbReference type="EMBL" id="OOS02480.1"/>
    </source>
</evidence>
<gene>
    <name evidence="1" type="ORF">B0188_08625</name>
</gene>
<reference evidence="1 2" key="1">
    <citation type="submission" date="2017-02" db="EMBL/GenBank/DDBJ databases">
        <title>Draft genome sequence of Haemophilus felis CCUG 31170 type strain.</title>
        <authorList>
            <person name="Engstrom-Jakobsson H."/>
            <person name="Salva-Serra F."/>
            <person name="Thorell K."/>
            <person name="Gonzales-Siles L."/>
            <person name="Karlsson R."/>
            <person name="Boulund F."/>
            <person name="Engstrand L."/>
            <person name="Kristiansson E."/>
            <person name="Moore E."/>
        </authorList>
    </citation>
    <scope>NUCLEOTIDE SEQUENCE [LARGE SCALE GENOMIC DNA]</scope>
    <source>
        <strain evidence="1 2">CCUG 31170</strain>
    </source>
</reference>
<sequence>MQAIGETLDIQKFIKKANNGNIKKADVIDKPKKVGNQFMLSLSEEQKAFLEELSSKTNLSHSQVVWNAFLFAQGHKIDIGFLNQHINFVYNKKHGIATRLQKIMNLHEDLKALSSYYKGTGYNIGIKGVVLLYLLYFAQNHLKMDISAFKNF</sequence>